<gene>
    <name evidence="1" type="ORF">EZJ19_03325</name>
</gene>
<comment type="caution">
    <text evidence="1">The sequence shown here is derived from an EMBL/GenBank/DDBJ whole genome shotgun (WGS) entry which is preliminary data.</text>
</comment>
<accession>A0A4R1BKS3</accession>
<proteinExistence type="predicted"/>
<name>A0A4R1BKS3_9PROT</name>
<keyword evidence="2" id="KW-1185">Reference proteome</keyword>
<evidence type="ECO:0000313" key="1">
    <source>
        <dbReference type="EMBL" id="TCJ17953.1"/>
    </source>
</evidence>
<sequence length="223" mass="22509">MVNEMTVIGSASVARDYGLATASQGPVVTANGSALPGGSGVSLSAGTFSGLASAKDATADVAVSVREVGKALEQVGVLLGQLDQQVGQVKNYPPFPPGNEQRAAYINSLNGLRRQMEAVSVPPVDNGSEPVFYPKETELPVLDAGAATDGEVAALGNQAADVRAQVDRLLGDLHTRFADQLPGQMAQGGGETEVLALVSSVGRQLAAAPQAMTQAGTAAVAGL</sequence>
<dbReference type="Proteomes" id="UP000295443">
    <property type="component" value="Unassembled WGS sequence"/>
</dbReference>
<dbReference type="RefSeq" id="WP_131444872.1">
    <property type="nucleotide sequence ID" value="NZ_SJZB01000013.1"/>
</dbReference>
<dbReference type="OrthoDB" id="5397465at2"/>
<dbReference type="AlphaFoldDB" id="A0A4R1BKS3"/>
<dbReference type="EMBL" id="SJZB01000013">
    <property type="protein sequence ID" value="TCJ17953.1"/>
    <property type="molecule type" value="Genomic_DNA"/>
</dbReference>
<protein>
    <submittedName>
        <fullName evidence="1">Uncharacterized protein</fullName>
    </submittedName>
</protein>
<reference evidence="1 2" key="1">
    <citation type="submission" date="2019-03" db="EMBL/GenBank/DDBJ databases">
        <title>Genome sequence of Thiobacillaceae bacterium LSR1, a sulfur-oxidizing bacterium isolated from freshwater sediment.</title>
        <authorList>
            <person name="Li S."/>
        </authorList>
    </citation>
    <scope>NUCLEOTIDE SEQUENCE [LARGE SCALE GENOMIC DNA]</scope>
    <source>
        <strain evidence="1 2">LSR1</strain>
    </source>
</reference>
<organism evidence="1 2">
    <name type="scientific">Parasulfuritortus cantonensis</name>
    <dbReference type="NCBI Taxonomy" id="2528202"/>
    <lineage>
        <taxon>Bacteria</taxon>
        <taxon>Pseudomonadati</taxon>
        <taxon>Pseudomonadota</taxon>
        <taxon>Betaproteobacteria</taxon>
        <taxon>Nitrosomonadales</taxon>
        <taxon>Thiobacillaceae</taxon>
        <taxon>Parasulfuritortus</taxon>
    </lineage>
</organism>
<evidence type="ECO:0000313" key="2">
    <source>
        <dbReference type="Proteomes" id="UP000295443"/>
    </source>
</evidence>